<feature type="domain" description="Ig-like" evidence="4">
    <location>
        <begin position="340"/>
        <end position="483"/>
    </location>
</feature>
<dbReference type="Gene3D" id="2.60.40.10">
    <property type="entry name" value="Immunoglobulins"/>
    <property type="match status" value="5"/>
</dbReference>
<proteinExistence type="predicted"/>
<feature type="domain" description="Ig-like" evidence="4">
    <location>
        <begin position="248"/>
        <end position="337"/>
    </location>
</feature>
<dbReference type="PROSITE" id="PS50835">
    <property type="entry name" value="IG_LIKE"/>
    <property type="match status" value="4"/>
</dbReference>
<comment type="subcellular location">
    <subcellularLocation>
        <location evidence="1">Cytoplasm</location>
    </subcellularLocation>
</comment>
<protein>
    <recommendedName>
        <fullName evidence="4">Ig-like domain-containing protein</fullName>
    </recommendedName>
</protein>
<dbReference type="FunFam" id="2.60.40.10:FF:000425">
    <property type="entry name" value="Myosin light chain kinase"/>
    <property type="match status" value="2"/>
</dbReference>
<dbReference type="Ensembl" id="ENSCCET00000039625.1">
    <property type="protein sequence ID" value="ENSCCEP00000026687.1"/>
    <property type="gene ID" value="ENSCCEG00000023397.1"/>
</dbReference>
<dbReference type="InterPro" id="IPR013783">
    <property type="entry name" value="Ig-like_fold"/>
</dbReference>
<reference evidence="5" key="2">
    <citation type="submission" date="2025-09" db="UniProtKB">
        <authorList>
            <consortium name="Ensembl"/>
        </authorList>
    </citation>
    <scope>IDENTIFICATION</scope>
</reference>
<keyword evidence="3" id="KW-0393">Immunoglobulin domain</keyword>
<sequence length="500" mass="55185">MEGEKHVSISFDVFAEPSEEERVEFRAEDSESCSFEFQVTEAPPRFVRLISDYSTFVGASVCFQCLVSGSPRPSVCWYKDGVLLEGDRYCEQEEQNDITRSLIVSSEEGRNEGYSSGLQLPDREKTLEFELGKPVYFSKAKMKIEDEGKAPVFLKQVSDVEVWQGDVARLSVTVTGSPTPKIQWFLNSTKLIPCTDCKLVFAGNDHSLILPYAGVQDEGEYTCVASNVHGETSCSAQLHVRQRKPGFPCFAREPDSVRCAPGFTAVFEYTVVGKPCPDVLWSKGSEQLFSDARHSIAHRPDGSGSLTVWDCVEEDTGLYTCRAVSALGEATCSAELLVLPKERVVTLEPAELVKGTNPILQCEVAGTGPFEISWYKDKKQIRSSKKYRLTSQKAVISLEVSSFNSADVGEYECVIANEVGKCMCSATYILKGQDWEKPYFIKLHFAEGSASLEIKHLDANDAGVYICRATNSAGSKESSSTLFIKGLAICFIFLGILLIL</sequence>
<dbReference type="InterPro" id="IPR007110">
    <property type="entry name" value="Ig-like_dom"/>
</dbReference>
<dbReference type="InterPro" id="IPR013098">
    <property type="entry name" value="Ig_I-set"/>
</dbReference>
<dbReference type="Pfam" id="PF07679">
    <property type="entry name" value="I-set"/>
    <property type="match status" value="5"/>
</dbReference>
<accession>A0A8C0VNG8</accession>
<organism evidence="5 6">
    <name type="scientific">Cyanistes caeruleus</name>
    <name type="common">Eurasian blue tit</name>
    <name type="synonym">Parus caeruleus</name>
    <dbReference type="NCBI Taxonomy" id="156563"/>
    <lineage>
        <taxon>Eukaryota</taxon>
        <taxon>Metazoa</taxon>
        <taxon>Chordata</taxon>
        <taxon>Craniata</taxon>
        <taxon>Vertebrata</taxon>
        <taxon>Euteleostomi</taxon>
        <taxon>Archelosauria</taxon>
        <taxon>Archosauria</taxon>
        <taxon>Dinosauria</taxon>
        <taxon>Saurischia</taxon>
        <taxon>Theropoda</taxon>
        <taxon>Coelurosauria</taxon>
        <taxon>Aves</taxon>
        <taxon>Neognathae</taxon>
        <taxon>Neoaves</taxon>
        <taxon>Telluraves</taxon>
        <taxon>Australaves</taxon>
        <taxon>Passeriformes</taxon>
        <taxon>Paridae</taxon>
        <taxon>Cyanistes</taxon>
    </lineage>
</organism>
<evidence type="ECO:0000256" key="2">
    <source>
        <dbReference type="ARBA" id="ARBA00022490"/>
    </source>
</evidence>
<evidence type="ECO:0000313" key="5">
    <source>
        <dbReference type="Ensembl" id="ENSCCEP00000026687.1"/>
    </source>
</evidence>
<dbReference type="SMART" id="SM00409">
    <property type="entry name" value="IG"/>
    <property type="match status" value="3"/>
</dbReference>
<evidence type="ECO:0000256" key="3">
    <source>
        <dbReference type="ARBA" id="ARBA00023319"/>
    </source>
</evidence>
<name>A0A8C0VNG8_CYACU</name>
<keyword evidence="2" id="KW-0963">Cytoplasm</keyword>
<dbReference type="SUPFAM" id="SSF48726">
    <property type="entry name" value="Immunoglobulin"/>
    <property type="match status" value="5"/>
</dbReference>
<dbReference type="AlphaFoldDB" id="A0A8C0VNG8"/>
<evidence type="ECO:0000259" key="4">
    <source>
        <dbReference type="PROSITE" id="PS50835"/>
    </source>
</evidence>
<evidence type="ECO:0000313" key="6">
    <source>
        <dbReference type="Proteomes" id="UP000694410"/>
    </source>
</evidence>
<dbReference type="SMART" id="SM00408">
    <property type="entry name" value="IGc2"/>
    <property type="match status" value="3"/>
</dbReference>
<evidence type="ECO:0000256" key="1">
    <source>
        <dbReference type="ARBA" id="ARBA00004496"/>
    </source>
</evidence>
<dbReference type="Proteomes" id="UP000694410">
    <property type="component" value="Unplaced"/>
</dbReference>
<keyword evidence="6" id="KW-1185">Reference proteome</keyword>
<reference evidence="5" key="1">
    <citation type="submission" date="2025-08" db="UniProtKB">
        <authorList>
            <consortium name="Ensembl"/>
        </authorList>
    </citation>
    <scope>IDENTIFICATION</scope>
</reference>
<dbReference type="PANTHER" id="PTHR47633:SF4">
    <property type="entry name" value="MYOPALLADIN ISOFORM X1"/>
    <property type="match status" value="1"/>
</dbReference>
<dbReference type="FunFam" id="2.60.40.10:FF:000022">
    <property type="entry name" value="Cardiac titin"/>
    <property type="match status" value="1"/>
</dbReference>
<dbReference type="PANTHER" id="PTHR47633">
    <property type="entry name" value="IMMUNOGLOBULIN"/>
    <property type="match status" value="1"/>
</dbReference>
<dbReference type="InterPro" id="IPR036179">
    <property type="entry name" value="Ig-like_dom_sf"/>
</dbReference>
<dbReference type="InterPro" id="IPR003598">
    <property type="entry name" value="Ig_sub2"/>
</dbReference>
<dbReference type="GO" id="GO:0005737">
    <property type="term" value="C:cytoplasm"/>
    <property type="evidence" value="ECO:0007669"/>
    <property type="project" value="UniProtKB-SubCell"/>
</dbReference>
<feature type="domain" description="Ig-like" evidence="4">
    <location>
        <begin position="44"/>
        <end position="113"/>
    </location>
</feature>
<dbReference type="InterPro" id="IPR003599">
    <property type="entry name" value="Ig_sub"/>
</dbReference>
<feature type="domain" description="Ig-like" evidence="4">
    <location>
        <begin position="151"/>
        <end position="239"/>
    </location>
</feature>